<dbReference type="AlphaFoldDB" id="A0A291IIG6"/>
<evidence type="ECO:0000256" key="1">
    <source>
        <dbReference type="ARBA" id="ARBA00001959"/>
    </source>
</evidence>
<evidence type="ECO:0000313" key="14">
    <source>
        <dbReference type="Proteomes" id="UP000077734"/>
    </source>
</evidence>
<keyword evidence="12" id="KW-0915">Sodium</keyword>
<keyword evidence="12" id="KW-0739">Sodium transport</keyword>
<keyword evidence="8" id="KW-1278">Translocase</keyword>
<evidence type="ECO:0000313" key="13">
    <source>
        <dbReference type="EMBL" id="OAI30334.1"/>
    </source>
</evidence>
<evidence type="ECO:0000256" key="10">
    <source>
        <dbReference type="ARBA" id="ARBA00023136"/>
    </source>
</evidence>
<keyword evidence="10 12" id="KW-0472">Membrane</keyword>
<comment type="similarity">
    <text evidence="4 12">Belongs to the GcdB/MmdB/OadB family.</text>
</comment>
<dbReference type="GO" id="GO:0015451">
    <property type="term" value="F:decarboxylation-driven active transmembrane transporter activity"/>
    <property type="evidence" value="ECO:0007669"/>
    <property type="project" value="UniProtKB-EC"/>
</dbReference>
<dbReference type="Proteomes" id="UP000077734">
    <property type="component" value="Unassembled WGS sequence"/>
</dbReference>
<sequence length="375" mass="39029">MENLRLLWESTGIYNITQPQIIMMAVGFVLLYLAIRKGFEPLLLLPIGFGAVLSNIPVAGMIDEGGILYYMYGGIKAGVFPLLIFMGVGAMTDFGPMLANPKTLFLGAAAQFGIFATLFGALALNAVPGMAFSLKEAAAIAIIGGADGPTAIYVASKLAPELLGAIAVAAYSYMALVPLIQPPIMRALTSEDERRIEMQQLRTVGKAEKVVFPLMLLMLTALLLPSAAPLVGMFCLGNLMNATGVVDRLSKTAQNELINIVTIFLGLSVGSKLSAEAFLKVQTLGILGLGAVAFAIGTASGVIMAKIMNRFSSTPINPLIGAAGVSAVPMAARVANKIGLESNPHNFLLMHAMGPNVAGVIGSAVAAGVLLSLVH</sequence>
<keyword evidence="12" id="KW-0406">Ion transport</keyword>
<keyword evidence="7" id="KW-0812">Transmembrane</keyword>
<protein>
    <recommendedName>
        <fullName evidence="12">Oxaloacetate decarboxylase beta chain</fullName>
        <ecNumber evidence="12">7.2.4.2</ecNumber>
    </recommendedName>
</protein>
<comment type="caution">
    <text evidence="13">The sequence shown here is derived from an EMBL/GenBank/DDBJ whole genome shotgun (WGS) entry which is preliminary data.</text>
</comment>
<keyword evidence="12" id="KW-0813">Transport</keyword>
<evidence type="ECO:0000256" key="12">
    <source>
        <dbReference type="PIRNR" id="PIRNR015658"/>
    </source>
</evidence>
<evidence type="ECO:0000256" key="3">
    <source>
        <dbReference type="ARBA" id="ARBA00004651"/>
    </source>
</evidence>
<dbReference type="PANTHER" id="PTHR35806">
    <property type="entry name" value="OXALOACETATE DECARBOXYLASE BETA CHAIN 2"/>
    <property type="match status" value="1"/>
</dbReference>
<evidence type="ECO:0000256" key="8">
    <source>
        <dbReference type="ARBA" id="ARBA00022967"/>
    </source>
</evidence>
<dbReference type="PIRSF" id="PIRSF015658">
    <property type="entry name" value="MmdB_OadB"/>
    <property type="match status" value="1"/>
</dbReference>
<dbReference type="GO" id="GO:0006814">
    <property type="term" value="P:sodium ion transport"/>
    <property type="evidence" value="ECO:0007669"/>
    <property type="project" value="UniProtKB-UniRule"/>
</dbReference>
<dbReference type="GO" id="GO:0016829">
    <property type="term" value="F:lyase activity"/>
    <property type="evidence" value="ECO:0007669"/>
    <property type="project" value="InterPro"/>
</dbReference>
<comment type="subunit">
    <text evidence="5 12">Heterotrimer of an alpha, a beta and a gamma subunit.</text>
</comment>
<accession>A0A291IIG6</accession>
<evidence type="ECO:0000256" key="11">
    <source>
        <dbReference type="ARBA" id="ARBA00048176"/>
    </source>
</evidence>
<organism evidence="13 14">
    <name type="scientific">Methylomonas koyamae</name>
    <dbReference type="NCBI Taxonomy" id="702114"/>
    <lineage>
        <taxon>Bacteria</taxon>
        <taxon>Pseudomonadati</taxon>
        <taxon>Pseudomonadota</taxon>
        <taxon>Gammaproteobacteria</taxon>
        <taxon>Methylococcales</taxon>
        <taxon>Methylococcaceae</taxon>
        <taxon>Methylomonas</taxon>
    </lineage>
</organism>
<reference evidence="13 14" key="1">
    <citation type="submission" date="2016-03" db="EMBL/GenBank/DDBJ databases">
        <authorList>
            <person name="Heylen K."/>
            <person name="De Vos P."/>
            <person name="Vekeman B."/>
        </authorList>
    </citation>
    <scope>NUCLEOTIDE SEQUENCE [LARGE SCALE GENOMIC DNA]</scope>
    <source>
        <strain evidence="13 14">R-49807</strain>
    </source>
</reference>
<comment type="subcellular location">
    <subcellularLocation>
        <location evidence="3">Cell membrane</location>
        <topology evidence="3">Multi-pass membrane protein</topology>
    </subcellularLocation>
</comment>
<dbReference type="NCBIfam" id="TIGR01109">
    <property type="entry name" value="Na_pump_decarbB"/>
    <property type="match status" value="1"/>
</dbReference>
<comment type="catalytic activity">
    <reaction evidence="11 12">
        <text>oxaloacetate + 2 Na(+)(in) + H(+) = pyruvate + 2 Na(+)(out) + CO2</text>
        <dbReference type="Rhea" id="RHEA:57724"/>
        <dbReference type="ChEBI" id="CHEBI:15361"/>
        <dbReference type="ChEBI" id="CHEBI:15378"/>
        <dbReference type="ChEBI" id="CHEBI:16452"/>
        <dbReference type="ChEBI" id="CHEBI:16526"/>
        <dbReference type="ChEBI" id="CHEBI:29101"/>
        <dbReference type="EC" id="7.2.4.2"/>
    </reaction>
</comment>
<dbReference type="EC" id="7.2.4.2" evidence="12"/>
<comment type="cofactor">
    <cofactor evidence="1">
        <name>Na(+)</name>
        <dbReference type="ChEBI" id="CHEBI:29101"/>
    </cofactor>
</comment>
<gene>
    <name evidence="13" type="ORF">A1356_21525</name>
</gene>
<proteinExistence type="inferred from homology"/>
<dbReference type="RefSeq" id="WP_064021335.1">
    <property type="nucleotide sequence ID" value="NZ_AP019777.1"/>
</dbReference>
<dbReference type="InterPro" id="IPR005661">
    <property type="entry name" value="OadB_MmdB"/>
</dbReference>
<keyword evidence="9" id="KW-1133">Transmembrane helix</keyword>
<comment type="function">
    <text evidence="2 12">Catalyzes the decarboxylation of oxaloacetate coupled to Na(+) translocation.</text>
</comment>
<keyword evidence="6 12" id="KW-1003">Cell membrane</keyword>
<evidence type="ECO:0000256" key="2">
    <source>
        <dbReference type="ARBA" id="ARBA00003002"/>
    </source>
</evidence>
<evidence type="ECO:0000256" key="4">
    <source>
        <dbReference type="ARBA" id="ARBA00010924"/>
    </source>
</evidence>
<evidence type="ECO:0000256" key="5">
    <source>
        <dbReference type="ARBA" id="ARBA00011869"/>
    </source>
</evidence>
<evidence type="ECO:0000256" key="6">
    <source>
        <dbReference type="ARBA" id="ARBA00022475"/>
    </source>
</evidence>
<evidence type="ECO:0000256" key="7">
    <source>
        <dbReference type="ARBA" id="ARBA00022692"/>
    </source>
</evidence>
<keyword evidence="14" id="KW-1185">Reference proteome</keyword>
<dbReference type="PANTHER" id="PTHR35806:SF1">
    <property type="entry name" value="OXALOACETATE DECARBOXYLASE BETA CHAIN 2"/>
    <property type="match status" value="1"/>
</dbReference>
<name>A0A291IIG6_9GAMM</name>
<evidence type="ECO:0000256" key="9">
    <source>
        <dbReference type="ARBA" id="ARBA00022989"/>
    </source>
</evidence>
<dbReference type="GO" id="GO:0005886">
    <property type="term" value="C:plasma membrane"/>
    <property type="evidence" value="ECO:0007669"/>
    <property type="project" value="UniProtKB-SubCell"/>
</dbReference>
<dbReference type="Pfam" id="PF03977">
    <property type="entry name" value="OAD_beta"/>
    <property type="match status" value="1"/>
</dbReference>
<dbReference type="KEGG" id="mko:MKLM6_1812"/>
<dbReference type="EMBL" id="LUUL01000004">
    <property type="protein sequence ID" value="OAI30334.1"/>
    <property type="molecule type" value="Genomic_DNA"/>
</dbReference>